<dbReference type="SUPFAM" id="SSF52172">
    <property type="entry name" value="CheY-like"/>
    <property type="match status" value="1"/>
</dbReference>
<dbReference type="GO" id="GO:0000160">
    <property type="term" value="P:phosphorelay signal transduction system"/>
    <property type="evidence" value="ECO:0007669"/>
    <property type="project" value="InterPro"/>
</dbReference>
<comment type="caution">
    <text evidence="4">The sequence shown here is derived from an EMBL/GenBank/DDBJ whole genome shotgun (WGS) entry which is preliminary data.</text>
</comment>
<dbReference type="PANTHER" id="PTHR44591">
    <property type="entry name" value="STRESS RESPONSE REGULATOR PROTEIN 1"/>
    <property type="match status" value="1"/>
</dbReference>
<feature type="modified residue" description="4-aspartylphosphate" evidence="2">
    <location>
        <position position="54"/>
    </location>
</feature>
<organism evidence="4 5">
    <name type="scientific">Tahibacter soli</name>
    <dbReference type="NCBI Taxonomy" id="2983605"/>
    <lineage>
        <taxon>Bacteria</taxon>
        <taxon>Pseudomonadati</taxon>
        <taxon>Pseudomonadota</taxon>
        <taxon>Gammaproteobacteria</taxon>
        <taxon>Lysobacterales</taxon>
        <taxon>Rhodanobacteraceae</taxon>
        <taxon>Tahibacter</taxon>
    </lineage>
</organism>
<evidence type="ECO:0000259" key="3">
    <source>
        <dbReference type="PROSITE" id="PS50110"/>
    </source>
</evidence>
<dbReference type="Pfam" id="PF00072">
    <property type="entry name" value="Response_reg"/>
    <property type="match status" value="1"/>
</dbReference>
<reference evidence="4" key="1">
    <citation type="submission" date="2023-02" db="EMBL/GenBank/DDBJ databases">
        <title>Tahibacter soli sp. nov. isolated from soil.</title>
        <authorList>
            <person name="Baek J.H."/>
            <person name="Lee J.K."/>
            <person name="Choi D.G."/>
            <person name="Jeon C.O."/>
        </authorList>
    </citation>
    <scope>NUCLEOTIDE SEQUENCE</scope>
    <source>
        <strain evidence="4">BL</strain>
    </source>
</reference>
<dbReference type="InterPro" id="IPR050595">
    <property type="entry name" value="Bact_response_regulator"/>
</dbReference>
<evidence type="ECO:0000256" key="1">
    <source>
        <dbReference type="ARBA" id="ARBA00022553"/>
    </source>
</evidence>
<accession>A0A9X3YLR0</accession>
<dbReference type="PROSITE" id="PS50110">
    <property type="entry name" value="RESPONSE_REGULATORY"/>
    <property type="match status" value="1"/>
</dbReference>
<gene>
    <name evidence="4" type="ORF">OD750_010850</name>
</gene>
<dbReference type="EMBL" id="JAOVZO020000015">
    <property type="protein sequence ID" value="MDC8013043.1"/>
    <property type="molecule type" value="Genomic_DNA"/>
</dbReference>
<keyword evidence="5" id="KW-1185">Reference proteome</keyword>
<dbReference type="InterPro" id="IPR011006">
    <property type="entry name" value="CheY-like_superfamily"/>
</dbReference>
<dbReference type="AlphaFoldDB" id="A0A9X3YLR0"/>
<dbReference type="InterPro" id="IPR001789">
    <property type="entry name" value="Sig_transdc_resp-reg_receiver"/>
</dbReference>
<protein>
    <submittedName>
        <fullName evidence="4">Response regulator</fullName>
    </submittedName>
</protein>
<evidence type="ECO:0000313" key="4">
    <source>
        <dbReference type="EMBL" id="MDC8013043.1"/>
    </source>
</evidence>
<dbReference type="SMART" id="SM00448">
    <property type="entry name" value="REC"/>
    <property type="match status" value="1"/>
</dbReference>
<dbReference type="RefSeq" id="WP_263544732.1">
    <property type="nucleotide sequence ID" value="NZ_JAOVZO020000015.1"/>
</dbReference>
<feature type="domain" description="Response regulatory" evidence="3">
    <location>
        <begin position="5"/>
        <end position="121"/>
    </location>
</feature>
<evidence type="ECO:0000256" key="2">
    <source>
        <dbReference type="PROSITE-ProRule" id="PRU00169"/>
    </source>
</evidence>
<evidence type="ECO:0000313" key="5">
    <source>
        <dbReference type="Proteomes" id="UP001139971"/>
    </source>
</evidence>
<dbReference type="Proteomes" id="UP001139971">
    <property type="component" value="Unassembled WGS sequence"/>
</dbReference>
<proteinExistence type="predicted"/>
<sequence>MSLRTVLIVDDSAAEVANLRAIVTEAGWLAITAASGREAVDRAKSEKPSVILMDIVMPEMDGYEACRVLQADPSTKAIPVVMVSTKNQKADQLWARMQGARSLVGKPYSKAELIDAIKSAVA</sequence>
<dbReference type="PANTHER" id="PTHR44591:SF20">
    <property type="entry name" value="PROTEIN PILH"/>
    <property type="match status" value="1"/>
</dbReference>
<keyword evidence="1 2" id="KW-0597">Phosphoprotein</keyword>
<name>A0A9X3YLR0_9GAMM</name>
<dbReference type="Gene3D" id="3.40.50.2300">
    <property type="match status" value="1"/>
</dbReference>